<dbReference type="PANTHER" id="PTHR30344:SF1">
    <property type="entry name" value="6-PHOSPHOGLUCONOLACTONASE"/>
    <property type="match status" value="1"/>
</dbReference>
<accession>A0A2U2X725</accession>
<sequence>MKSFVLLLMLTFTSNCFSQTVQLYVGTYTKGNSKGIYKVNFNTETGQLSNLKLAISIDNPSFLTYSPDKKYLYSTNGSESGFISSYKIKDDGSLVLLTRVSSMGKGPCHISIREDGETISVSNYVGGNIAIYPVNEDGSLAEASQVFNQNSADRKSHAHSALFFKDELFVADLGRNAIYQYILDGNDYKLNSEAIIKTKGNPGPRHFKLTKDGKFIYLINEYGATITTIKRTKKGFKEIDEDSTLEPGFTEFNKCADIHISKDERFVYGSNRGENTIAVFQRNTTNGKLNKIQSMSVHGDWPRNFTIDPTGKFLLVANMRTENIAVFSIDKKAGTLTYLSDFKVPEPVCLLF</sequence>
<evidence type="ECO:0000313" key="5">
    <source>
        <dbReference type="Proteomes" id="UP000245375"/>
    </source>
</evidence>
<dbReference type="InterPro" id="IPR019405">
    <property type="entry name" value="Lactonase_7-beta_prop"/>
</dbReference>
<organism evidence="4 5">
    <name type="scientific">Algibacter marinivivus</name>
    <dbReference type="NCBI Taxonomy" id="2100723"/>
    <lineage>
        <taxon>Bacteria</taxon>
        <taxon>Pseudomonadati</taxon>
        <taxon>Bacteroidota</taxon>
        <taxon>Flavobacteriia</taxon>
        <taxon>Flavobacteriales</taxon>
        <taxon>Flavobacteriaceae</taxon>
        <taxon>Algibacter</taxon>
    </lineage>
</organism>
<feature type="chain" id="PRO_5015557312" evidence="3">
    <location>
        <begin position="19"/>
        <end position="352"/>
    </location>
</feature>
<evidence type="ECO:0000313" key="4">
    <source>
        <dbReference type="EMBL" id="PWH83571.1"/>
    </source>
</evidence>
<reference evidence="4 5" key="2">
    <citation type="submission" date="2018-05" db="EMBL/GenBank/DDBJ databases">
        <title>Algibacter marinivivus sp. nov., isolated from sample around a algae.</title>
        <authorList>
            <person name="Zhong X."/>
        </authorList>
    </citation>
    <scope>NUCLEOTIDE SEQUENCE [LARGE SCALE GENOMIC DNA]</scope>
    <source>
        <strain evidence="4 5">ZY111</strain>
    </source>
</reference>
<evidence type="ECO:0000256" key="1">
    <source>
        <dbReference type="ARBA" id="ARBA00005564"/>
    </source>
</evidence>
<dbReference type="AlphaFoldDB" id="A0A2U2X725"/>
<dbReference type="SUPFAM" id="SSF51004">
    <property type="entry name" value="C-terminal (heme d1) domain of cytochrome cd1-nitrite reductase"/>
    <property type="match status" value="1"/>
</dbReference>
<dbReference type="GO" id="GO:0017057">
    <property type="term" value="F:6-phosphogluconolactonase activity"/>
    <property type="evidence" value="ECO:0007669"/>
    <property type="project" value="TreeGrafter"/>
</dbReference>
<gene>
    <name evidence="4" type="ORF">DIS18_03180</name>
</gene>
<dbReference type="GO" id="GO:0005829">
    <property type="term" value="C:cytosol"/>
    <property type="evidence" value="ECO:0007669"/>
    <property type="project" value="TreeGrafter"/>
</dbReference>
<keyword evidence="2" id="KW-0313">Glucose metabolism</keyword>
<proteinExistence type="inferred from homology"/>
<dbReference type="Pfam" id="PF10282">
    <property type="entry name" value="Lactonase"/>
    <property type="match status" value="1"/>
</dbReference>
<evidence type="ECO:0000256" key="2">
    <source>
        <dbReference type="ARBA" id="ARBA00022526"/>
    </source>
</evidence>
<dbReference type="GO" id="GO:0006006">
    <property type="term" value="P:glucose metabolic process"/>
    <property type="evidence" value="ECO:0007669"/>
    <property type="project" value="UniProtKB-KW"/>
</dbReference>
<reference evidence="5" key="1">
    <citation type="submission" date="2018-05" db="EMBL/GenBank/DDBJ databases">
        <title>Algibacter marinivivus sp. nov., isolated from sample around a algae.</title>
        <authorList>
            <person name="Lu D."/>
        </authorList>
    </citation>
    <scope>NUCLEOTIDE SEQUENCE [LARGE SCALE GENOMIC DNA]</scope>
    <source>
        <strain evidence="5">ZY111</strain>
    </source>
</reference>
<dbReference type="EMBL" id="QFRI01000001">
    <property type="protein sequence ID" value="PWH83571.1"/>
    <property type="molecule type" value="Genomic_DNA"/>
</dbReference>
<evidence type="ECO:0000256" key="3">
    <source>
        <dbReference type="SAM" id="SignalP"/>
    </source>
</evidence>
<dbReference type="Gene3D" id="2.130.10.10">
    <property type="entry name" value="YVTN repeat-like/Quinoprotein amine dehydrogenase"/>
    <property type="match status" value="1"/>
</dbReference>
<dbReference type="RefSeq" id="WP_109351581.1">
    <property type="nucleotide sequence ID" value="NZ_QFRI01000001.1"/>
</dbReference>
<dbReference type="InterPro" id="IPR050282">
    <property type="entry name" value="Cycloisomerase_2"/>
</dbReference>
<comment type="similarity">
    <text evidence="1">Belongs to the cycloisomerase 2 family.</text>
</comment>
<dbReference type="OrthoDB" id="9790815at2"/>
<dbReference type="InterPro" id="IPR015943">
    <property type="entry name" value="WD40/YVTN_repeat-like_dom_sf"/>
</dbReference>
<keyword evidence="5" id="KW-1185">Reference proteome</keyword>
<dbReference type="PANTHER" id="PTHR30344">
    <property type="entry name" value="6-PHOSPHOGLUCONOLACTONASE-RELATED"/>
    <property type="match status" value="1"/>
</dbReference>
<name>A0A2U2X725_9FLAO</name>
<comment type="caution">
    <text evidence="4">The sequence shown here is derived from an EMBL/GenBank/DDBJ whole genome shotgun (WGS) entry which is preliminary data.</text>
</comment>
<keyword evidence="3" id="KW-0732">Signal</keyword>
<protein>
    <submittedName>
        <fullName evidence="4">6-phosphogluconolactonase</fullName>
    </submittedName>
</protein>
<feature type="signal peptide" evidence="3">
    <location>
        <begin position="1"/>
        <end position="18"/>
    </location>
</feature>
<dbReference type="InterPro" id="IPR011048">
    <property type="entry name" value="Haem_d1_sf"/>
</dbReference>
<keyword evidence="2" id="KW-0119">Carbohydrate metabolism</keyword>
<dbReference type="Proteomes" id="UP000245375">
    <property type="component" value="Unassembled WGS sequence"/>
</dbReference>